<dbReference type="AlphaFoldDB" id="A0A6B0V057"/>
<reference evidence="3" key="1">
    <citation type="submission" date="2019-12" db="EMBL/GenBank/DDBJ databases">
        <title>An insight into the sialome of adult female Ixodes ricinus ticks feeding for 6 days.</title>
        <authorList>
            <person name="Perner J."/>
            <person name="Ribeiro J.M.C."/>
        </authorList>
    </citation>
    <scope>NUCLEOTIDE SEQUENCE</scope>
    <source>
        <strain evidence="3">Semi-engorged</strain>
        <tissue evidence="3">Salivary glands</tissue>
    </source>
</reference>
<sequence length="183" mass="19762">MKASVFMSWQGVSTILAVSWMPSAVALRQRSSESPRGRPPPESTSRNSTVTVCGCWLGPCCCCKPDLRLNTGKARATAQPLANTSCRSHTITTYSSTPALRLLTSLVREWACDGVLCREHLVGRAANVARFRYMEQLSVGEGCNEATAALNTSSPTRGSNLDLTSSKLIFDKFLGCPIISTGW</sequence>
<dbReference type="EMBL" id="GIFC01013219">
    <property type="protein sequence ID" value="MXU95302.1"/>
    <property type="molecule type" value="Transcribed_RNA"/>
</dbReference>
<feature type="chain" id="PRO_5025365510" evidence="2">
    <location>
        <begin position="27"/>
        <end position="183"/>
    </location>
</feature>
<accession>A0A6B0V057</accession>
<evidence type="ECO:0000256" key="2">
    <source>
        <dbReference type="SAM" id="SignalP"/>
    </source>
</evidence>
<feature type="signal peptide" evidence="2">
    <location>
        <begin position="1"/>
        <end position="26"/>
    </location>
</feature>
<feature type="region of interest" description="Disordered" evidence="1">
    <location>
        <begin position="29"/>
        <end position="48"/>
    </location>
</feature>
<organism evidence="3">
    <name type="scientific">Ixodes ricinus</name>
    <name type="common">Common tick</name>
    <name type="synonym">Acarus ricinus</name>
    <dbReference type="NCBI Taxonomy" id="34613"/>
    <lineage>
        <taxon>Eukaryota</taxon>
        <taxon>Metazoa</taxon>
        <taxon>Ecdysozoa</taxon>
        <taxon>Arthropoda</taxon>
        <taxon>Chelicerata</taxon>
        <taxon>Arachnida</taxon>
        <taxon>Acari</taxon>
        <taxon>Parasitiformes</taxon>
        <taxon>Ixodida</taxon>
        <taxon>Ixodoidea</taxon>
        <taxon>Ixodidae</taxon>
        <taxon>Ixodinae</taxon>
        <taxon>Ixodes</taxon>
    </lineage>
</organism>
<proteinExistence type="predicted"/>
<protein>
    <submittedName>
        <fullName evidence="3">Putative secreted protein</fullName>
    </submittedName>
</protein>
<evidence type="ECO:0000313" key="3">
    <source>
        <dbReference type="EMBL" id="MXU95302.1"/>
    </source>
</evidence>
<evidence type="ECO:0000256" key="1">
    <source>
        <dbReference type="SAM" id="MobiDB-lite"/>
    </source>
</evidence>
<keyword evidence="2" id="KW-0732">Signal</keyword>
<name>A0A6B0V057_IXORI</name>